<proteinExistence type="predicted"/>
<name>A0A385E0P2_9CAUD</name>
<keyword evidence="1" id="KW-0812">Transmembrane</keyword>
<dbReference type="Proteomes" id="UP000261731">
    <property type="component" value="Segment"/>
</dbReference>
<keyword evidence="1" id="KW-1133">Transmembrane helix</keyword>
<accession>A0A385E0P2</accession>
<dbReference type="RefSeq" id="YP_010245953.1">
    <property type="nucleotide sequence ID" value="NC_060131.1"/>
</dbReference>
<sequence>MEFLAIVGAVTCIAVICYVAVGVGVLITLSR</sequence>
<organism evidence="2 3">
    <name type="scientific">Gordonia phage Neville</name>
    <dbReference type="NCBI Taxonomy" id="2301693"/>
    <lineage>
        <taxon>Viruses</taxon>
        <taxon>Duplodnaviria</taxon>
        <taxon>Heunggongvirae</taxon>
        <taxon>Uroviricota</taxon>
        <taxon>Caudoviricetes</taxon>
        <taxon>Deeyouvirinae</taxon>
        <taxon>Nevillevirus</taxon>
        <taxon>Nevillevirus neville</taxon>
    </lineage>
</organism>
<reference evidence="2 3" key="1">
    <citation type="submission" date="2018-07" db="EMBL/GenBank/DDBJ databases">
        <authorList>
            <person name="Bragdon E."/>
            <person name="Orellana H."/>
            <person name="Sterchele H."/>
            <person name="Molloy S.D."/>
            <person name="Garlena R.A."/>
            <person name="Russell D.A."/>
            <person name="Pope W.H."/>
            <person name="Jacobs-Sera D."/>
            <person name="Hatfull G.F."/>
        </authorList>
    </citation>
    <scope>NUCLEOTIDE SEQUENCE [LARGE SCALE GENOMIC DNA]</scope>
</reference>
<evidence type="ECO:0000313" key="2">
    <source>
        <dbReference type="EMBL" id="AXQ64498.1"/>
    </source>
</evidence>
<keyword evidence="1" id="KW-0472">Membrane</keyword>
<evidence type="ECO:0000256" key="1">
    <source>
        <dbReference type="SAM" id="Phobius"/>
    </source>
</evidence>
<dbReference type="GeneID" id="70080470"/>
<evidence type="ECO:0000313" key="3">
    <source>
        <dbReference type="Proteomes" id="UP000261731"/>
    </source>
</evidence>
<dbReference type="KEGG" id="vg:70080470"/>
<dbReference type="EMBL" id="MH651182">
    <property type="protein sequence ID" value="AXQ64498.1"/>
    <property type="molecule type" value="Genomic_DNA"/>
</dbReference>
<protein>
    <submittedName>
        <fullName evidence="2">Membrane protein</fullName>
    </submittedName>
</protein>
<keyword evidence="3" id="KW-1185">Reference proteome</keyword>
<feature type="transmembrane region" description="Helical" evidence="1">
    <location>
        <begin position="6"/>
        <end position="29"/>
    </location>
</feature>
<gene>
    <name evidence="2" type="primary">102</name>
    <name evidence="2" type="ORF">SEA_NEVILLE_102</name>
</gene>